<dbReference type="PANTHER" id="PTHR33823">
    <property type="entry name" value="RNA POLYMERASE-BINDING TRANSCRIPTION FACTOR DKSA-RELATED"/>
    <property type="match status" value="1"/>
</dbReference>
<accession>A0A2T0RVV8</accession>
<evidence type="ECO:0000256" key="3">
    <source>
        <dbReference type="ARBA" id="ARBA00022833"/>
    </source>
</evidence>
<keyword evidence="7" id="KW-1185">Reference proteome</keyword>
<dbReference type="EMBL" id="PVTD01000002">
    <property type="protein sequence ID" value="PRY25336.1"/>
    <property type="molecule type" value="Genomic_DNA"/>
</dbReference>
<evidence type="ECO:0000256" key="2">
    <source>
        <dbReference type="ARBA" id="ARBA00022771"/>
    </source>
</evidence>
<dbReference type="PROSITE" id="PS51128">
    <property type="entry name" value="ZF_DKSA_2"/>
    <property type="match status" value="1"/>
</dbReference>
<dbReference type="AlphaFoldDB" id="A0A2T0RVV8"/>
<dbReference type="SUPFAM" id="SSF57716">
    <property type="entry name" value="Glucocorticoid receptor-like (DNA-binding domain)"/>
    <property type="match status" value="1"/>
</dbReference>
<dbReference type="Gene3D" id="1.20.120.910">
    <property type="entry name" value="DksA, coiled-coil domain"/>
    <property type="match status" value="1"/>
</dbReference>
<proteinExistence type="predicted"/>
<evidence type="ECO:0000259" key="5">
    <source>
        <dbReference type="Pfam" id="PF01258"/>
    </source>
</evidence>
<dbReference type="Proteomes" id="UP000239480">
    <property type="component" value="Unassembled WGS sequence"/>
</dbReference>
<evidence type="ECO:0000313" key="6">
    <source>
        <dbReference type="EMBL" id="PRY25336.1"/>
    </source>
</evidence>
<keyword evidence="2" id="KW-0863">Zinc-finger</keyword>
<gene>
    <name evidence="6" type="ORF">CLV78_102514</name>
</gene>
<feature type="zinc finger region" description="dksA C4-type" evidence="4">
    <location>
        <begin position="82"/>
        <end position="106"/>
    </location>
</feature>
<keyword evidence="3" id="KW-0862">Zinc</keyword>
<feature type="domain" description="Zinc finger DksA/TraR C4-type" evidence="5">
    <location>
        <begin position="77"/>
        <end position="106"/>
    </location>
</feature>
<dbReference type="GO" id="GO:0008270">
    <property type="term" value="F:zinc ion binding"/>
    <property type="evidence" value="ECO:0007669"/>
    <property type="project" value="UniProtKB-KW"/>
</dbReference>
<dbReference type="RefSeq" id="WP_106204242.1">
    <property type="nucleotide sequence ID" value="NZ_PVTD01000002.1"/>
</dbReference>
<evidence type="ECO:0000256" key="1">
    <source>
        <dbReference type="ARBA" id="ARBA00022723"/>
    </source>
</evidence>
<name>A0A2T0RVV8_9RHOB</name>
<protein>
    <submittedName>
        <fullName evidence="6">TraR/DksA family transcriptional regulator</fullName>
    </submittedName>
</protein>
<dbReference type="Pfam" id="PF01258">
    <property type="entry name" value="zf-dskA_traR"/>
    <property type="match status" value="1"/>
</dbReference>
<sequence>MTDAEIRHRLEALLSTLDAEDEASAGARQIVELDQSSTGRLSRMDALQHQAMAQAQLRRRAGERLRLQAALARLEDGEYGFCTDCGESIAPARLQVDPALARCADCTRNA</sequence>
<evidence type="ECO:0000313" key="7">
    <source>
        <dbReference type="Proteomes" id="UP000239480"/>
    </source>
</evidence>
<comment type="caution">
    <text evidence="6">The sequence shown here is derived from an EMBL/GenBank/DDBJ whole genome shotgun (WGS) entry which is preliminary data.</text>
</comment>
<organism evidence="6 7">
    <name type="scientific">Aliiruegeria haliotis</name>
    <dbReference type="NCBI Taxonomy" id="1280846"/>
    <lineage>
        <taxon>Bacteria</taxon>
        <taxon>Pseudomonadati</taxon>
        <taxon>Pseudomonadota</taxon>
        <taxon>Alphaproteobacteria</taxon>
        <taxon>Rhodobacterales</taxon>
        <taxon>Roseobacteraceae</taxon>
        <taxon>Aliiruegeria</taxon>
    </lineage>
</organism>
<dbReference type="InterPro" id="IPR000962">
    <property type="entry name" value="Znf_DskA_TraR"/>
</dbReference>
<keyword evidence="1" id="KW-0479">Metal-binding</keyword>
<evidence type="ECO:0000256" key="4">
    <source>
        <dbReference type="PROSITE-ProRule" id="PRU00510"/>
    </source>
</evidence>
<reference evidence="6 7" key="1">
    <citation type="submission" date="2018-03" db="EMBL/GenBank/DDBJ databases">
        <title>Genomic Encyclopedia of Archaeal and Bacterial Type Strains, Phase II (KMG-II): from individual species to whole genera.</title>
        <authorList>
            <person name="Goeker M."/>
        </authorList>
    </citation>
    <scope>NUCLEOTIDE SEQUENCE [LARGE SCALE GENOMIC DNA]</scope>
    <source>
        <strain evidence="6 7">DSM 29328</strain>
    </source>
</reference>
<dbReference type="OrthoDB" id="1121111at2"/>